<name>A0A7X5LIQ4_9ALTE</name>
<reference evidence="4 5" key="1">
    <citation type="submission" date="2020-01" db="EMBL/GenBank/DDBJ databases">
        <authorList>
            <person name="Chen J."/>
            <person name="Zhu S."/>
            <person name="Yang J."/>
        </authorList>
    </citation>
    <scope>NUCLEOTIDE SEQUENCE [LARGE SCALE GENOMIC DNA]</scope>
    <source>
        <strain evidence="4 5">345S023</strain>
    </source>
</reference>
<proteinExistence type="inferred from homology"/>
<protein>
    <recommendedName>
        <fullName evidence="2">Protein ElaA</fullName>
    </recommendedName>
</protein>
<dbReference type="CDD" id="cd04301">
    <property type="entry name" value="NAT_SF"/>
    <property type="match status" value="1"/>
</dbReference>
<dbReference type="Gene3D" id="3.40.630.30">
    <property type="match status" value="1"/>
</dbReference>
<evidence type="ECO:0000259" key="3">
    <source>
        <dbReference type="PROSITE" id="PS51186"/>
    </source>
</evidence>
<gene>
    <name evidence="4" type="ORF">GTH32_02320</name>
</gene>
<accession>A0A7X5LIQ4</accession>
<dbReference type="GO" id="GO:0016747">
    <property type="term" value="F:acyltransferase activity, transferring groups other than amino-acyl groups"/>
    <property type="evidence" value="ECO:0007669"/>
    <property type="project" value="InterPro"/>
</dbReference>
<dbReference type="InterPro" id="IPR000182">
    <property type="entry name" value="GNAT_dom"/>
</dbReference>
<dbReference type="Pfam" id="PF13673">
    <property type="entry name" value="Acetyltransf_10"/>
    <property type="match status" value="1"/>
</dbReference>
<dbReference type="InterPro" id="IPR016181">
    <property type="entry name" value="Acyl_CoA_acyltransferase"/>
</dbReference>
<dbReference type="AlphaFoldDB" id="A0A7X5LIQ4"/>
<evidence type="ECO:0000256" key="2">
    <source>
        <dbReference type="ARBA" id="ARBA00072224"/>
    </source>
</evidence>
<dbReference type="EMBL" id="JAAAWN010000002">
    <property type="protein sequence ID" value="NDV90028.1"/>
    <property type="molecule type" value="Genomic_DNA"/>
</dbReference>
<evidence type="ECO:0000313" key="5">
    <source>
        <dbReference type="Proteomes" id="UP000470213"/>
    </source>
</evidence>
<organism evidence="4 5">
    <name type="scientific">Alteromonas profundi</name>
    <dbReference type="NCBI Taxonomy" id="2696062"/>
    <lineage>
        <taxon>Bacteria</taxon>
        <taxon>Pseudomonadati</taxon>
        <taxon>Pseudomonadota</taxon>
        <taxon>Gammaproteobacteria</taxon>
        <taxon>Alteromonadales</taxon>
        <taxon>Alteromonadaceae</taxon>
        <taxon>Alteromonas/Salinimonas group</taxon>
        <taxon>Alteromonas</taxon>
    </lineage>
</organism>
<dbReference type="SUPFAM" id="SSF55729">
    <property type="entry name" value="Acyl-CoA N-acyltransferases (Nat)"/>
    <property type="match status" value="1"/>
</dbReference>
<comment type="caution">
    <text evidence="4">The sequence shown here is derived from an EMBL/GenBank/DDBJ whole genome shotgun (WGS) entry which is preliminary data.</text>
</comment>
<dbReference type="Proteomes" id="UP000470213">
    <property type="component" value="Unassembled WGS sequence"/>
</dbReference>
<evidence type="ECO:0000313" key="4">
    <source>
        <dbReference type="EMBL" id="NDV90028.1"/>
    </source>
</evidence>
<dbReference type="FunFam" id="3.40.630.30:FF:000035">
    <property type="entry name" value="GNAT family N-acetyltransferase"/>
    <property type="match status" value="1"/>
</dbReference>
<sequence length="152" mass="17118">MITWQSLRFEALNTHQLFELLKLRVDVFVVEQECAYPELDEKDRHSDTHHLLGWENDKLVAYARLLPPGLSYPSVSIGRVVISGANRKKGAGKALIAQAIAKCALLWPNQAIEIGAQAYLLDFYQAFGFETTSSMYLEDGIPHVDMKRAPTQ</sequence>
<dbReference type="PROSITE" id="PS51186">
    <property type="entry name" value="GNAT"/>
    <property type="match status" value="1"/>
</dbReference>
<dbReference type="RefSeq" id="WP_163083618.1">
    <property type="nucleotide sequence ID" value="NZ_JAAAWN010000002.1"/>
</dbReference>
<evidence type="ECO:0000256" key="1">
    <source>
        <dbReference type="ARBA" id="ARBA00009623"/>
    </source>
</evidence>
<keyword evidence="5" id="KW-1185">Reference proteome</keyword>
<keyword evidence="4" id="KW-0808">Transferase</keyword>
<comment type="similarity">
    <text evidence="1">Belongs to the UPF0039 (ElaA) family.</text>
</comment>
<feature type="domain" description="N-acetyltransferase" evidence="3">
    <location>
        <begin position="7"/>
        <end position="151"/>
    </location>
</feature>